<keyword evidence="1" id="KW-0732">Signal</keyword>
<reference evidence="2 3" key="1">
    <citation type="journal article" date="2018" name="Aquat. Microb. Ecol.">
        <title>Gammaproteobacterial methanotrophs dominate.</title>
        <authorList>
            <person name="Rissanen A.J."/>
            <person name="Saarenheimo J."/>
            <person name="Tiirola M."/>
            <person name="Peura S."/>
            <person name="Aalto S.L."/>
            <person name="Karvinen A."/>
            <person name="Nykanen H."/>
        </authorList>
    </citation>
    <scope>NUCLEOTIDE SEQUENCE [LARGE SCALE GENOMIC DNA]</scope>
    <source>
        <strain evidence="2">AMbin10</strain>
    </source>
</reference>
<gene>
    <name evidence="2" type="ORF">DM484_21175</name>
</gene>
<sequence>MLKFTKTPAAHLANPLLVLALMAFAPFCLAETQPSAADHKDVPVVSDVAEQKIIEHMMGANLGRLKGWPGMIFYCPAEESKSNALKQICQDSYKNLEAQSVEHNVKFHKARNANDVALLPHLTGRLKVIIDVVGTEPGSEPSAITARISVLAHYAHAINRATEIGPQDSSLPKHPTSIPQHVDAILWESTIIKAAAGGQDALAQPIAQEINERLKNFFSEYDKAQKLP</sequence>
<organism evidence="2 3">
    <name type="scientific">Candidatus Methylumidiphilus alinenensis</name>
    <dbReference type="NCBI Taxonomy" id="2202197"/>
    <lineage>
        <taxon>Bacteria</taxon>
        <taxon>Pseudomonadati</taxon>
        <taxon>Pseudomonadota</taxon>
        <taxon>Gammaproteobacteria</taxon>
        <taxon>Methylococcales</taxon>
        <taxon>Candidatus Methylumidiphilus</taxon>
    </lineage>
</organism>
<feature type="signal peptide" evidence="1">
    <location>
        <begin position="1"/>
        <end position="30"/>
    </location>
</feature>
<protein>
    <recommendedName>
        <fullName evidence="4">Secreted protein</fullName>
    </recommendedName>
</protein>
<comment type="caution">
    <text evidence="2">The sequence shown here is derived from an EMBL/GenBank/DDBJ whole genome shotgun (WGS) entry which is preliminary data.</text>
</comment>
<feature type="chain" id="PRO_5016079035" description="Secreted protein" evidence="1">
    <location>
        <begin position="31"/>
        <end position="228"/>
    </location>
</feature>
<evidence type="ECO:0008006" key="4">
    <source>
        <dbReference type="Google" id="ProtNLM"/>
    </source>
</evidence>
<proteinExistence type="predicted"/>
<dbReference type="AlphaFoldDB" id="A0A2W4QQQ4"/>
<dbReference type="EMBL" id="QJPH01000425">
    <property type="protein sequence ID" value="PZN74505.1"/>
    <property type="molecule type" value="Genomic_DNA"/>
</dbReference>
<accession>A0A2W4QQQ4</accession>
<evidence type="ECO:0000313" key="2">
    <source>
        <dbReference type="EMBL" id="PZN74505.1"/>
    </source>
</evidence>
<name>A0A2W4QQQ4_9GAMM</name>
<evidence type="ECO:0000256" key="1">
    <source>
        <dbReference type="SAM" id="SignalP"/>
    </source>
</evidence>
<evidence type="ECO:0000313" key="3">
    <source>
        <dbReference type="Proteomes" id="UP000249396"/>
    </source>
</evidence>
<dbReference type="Proteomes" id="UP000249396">
    <property type="component" value="Unassembled WGS sequence"/>
</dbReference>